<sequence>MLQLKDNYTFRFISVGMLSGFSIGNLLSKYIFQVADEFVIRNSVVFVSMVLLSIISLATYYYLEELTEKRLNSKQVWFIASGVSILLFSMYLTTALLKLKG</sequence>
<proteinExistence type="predicted"/>
<dbReference type="EMBL" id="BAABJX010000046">
    <property type="protein sequence ID" value="GAA4843121.1"/>
    <property type="molecule type" value="Genomic_DNA"/>
</dbReference>
<dbReference type="RefSeq" id="WP_345373256.1">
    <property type="nucleotide sequence ID" value="NZ_BAABJX010000046.1"/>
</dbReference>
<feature type="transmembrane region" description="Helical" evidence="1">
    <location>
        <begin position="75"/>
        <end position="97"/>
    </location>
</feature>
<accession>A0ABP9DJP6</accession>
<organism evidence="2 3">
    <name type="scientific">Algivirga pacifica</name>
    <dbReference type="NCBI Taxonomy" id="1162670"/>
    <lineage>
        <taxon>Bacteria</taxon>
        <taxon>Pseudomonadati</taxon>
        <taxon>Bacteroidota</taxon>
        <taxon>Cytophagia</taxon>
        <taxon>Cytophagales</taxon>
        <taxon>Flammeovirgaceae</taxon>
        <taxon>Algivirga</taxon>
    </lineage>
</organism>
<keyword evidence="3" id="KW-1185">Reference proteome</keyword>
<evidence type="ECO:0008006" key="4">
    <source>
        <dbReference type="Google" id="ProtNLM"/>
    </source>
</evidence>
<feature type="transmembrane region" description="Helical" evidence="1">
    <location>
        <begin position="44"/>
        <end position="63"/>
    </location>
</feature>
<evidence type="ECO:0000313" key="2">
    <source>
        <dbReference type="EMBL" id="GAA4843121.1"/>
    </source>
</evidence>
<feature type="transmembrane region" description="Helical" evidence="1">
    <location>
        <begin position="12"/>
        <end position="32"/>
    </location>
</feature>
<keyword evidence="1" id="KW-0812">Transmembrane</keyword>
<evidence type="ECO:0000313" key="3">
    <source>
        <dbReference type="Proteomes" id="UP001500298"/>
    </source>
</evidence>
<comment type="caution">
    <text evidence="2">The sequence shown here is derived from an EMBL/GenBank/DDBJ whole genome shotgun (WGS) entry which is preliminary data.</text>
</comment>
<evidence type="ECO:0000256" key="1">
    <source>
        <dbReference type="SAM" id="Phobius"/>
    </source>
</evidence>
<gene>
    <name evidence="2" type="ORF">GCM10023331_30190</name>
</gene>
<keyword evidence="1" id="KW-1133">Transmembrane helix</keyword>
<dbReference type="Proteomes" id="UP001500298">
    <property type="component" value="Unassembled WGS sequence"/>
</dbReference>
<name>A0ABP9DJP6_9BACT</name>
<keyword evidence="1" id="KW-0472">Membrane</keyword>
<protein>
    <recommendedName>
        <fullName evidence="4">Major facilitator superfamily (MFS) profile domain-containing protein</fullName>
    </recommendedName>
</protein>
<reference evidence="3" key="1">
    <citation type="journal article" date="2019" name="Int. J. Syst. Evol. Microbiol.">
        <title>The Global Catalogue of Microorganisms (GCM) 10K type strain sequencing project: providing services to taxonomists for standard genome sequencing and annotation.</title>
        <authorList>
            <consortium name="The Broad Institute Genomics Platform"/>
            <consortium name="The Broad Institute Genome Sequencing Center for Infectious Disease"/>
            <person name="Wu L."/>
            <person name="Ma J."/>
        </authorList>
    </citation>
    <scope>NUCLEOTIDE SEQUENCE [LARGE SCALE GENOMIC DNA]</scope>
    <source>
        <strain evidence="3">JCM 18326</strain>
    </source>
</reference>